<proteinExistence type="predicted"/>
<accession>A0A9P6NA88</accession>
<dbReference type="Proteomes" id="UP000886653">
    <property type="component" value="Unassembled WGS sequence"/>
</dbReference>
<dbReference type="AlphaFoldDB" id="A0A9P6NA88"/>
<protein>
    <submittedName>
        <fullName evidence="2">Uncharacterized protein</fullName>
    </submittedName>
</protein>
<name>A0A9P6NA88_9BASI</name>
<organism evidence="2 3">
    <name type="scientific">Cronartium quercuum f. sp. fusiforme G11</name>
    <dbReference type="NCBI Taxonomy" id="708437"/>
    <lineage>
        <taxon>Eukaryota</taxon>
        <taxon>Fungi</taxon>
        <taxon>Dikarya</taxon>
        <taxon>Basidiomycota</taxon>
        <taxon>Pucciniomycotina</taxon>
        <taxon>Pucciniomycetes</taxon>
        <taxon>Pucciniales</taxon>
        <taxon>Coleosporiaceae</taxon>
        <taxon>Cronartium</taxon>
    </lineage>
</organism>
<sequence length="226" mass="25615">PTPPSTPSHISEDSDSDSTTRAHSLTNINMSMEPNLLVIGTLAQRQAAAVNNVLSKITIKKPLDGDSWNTWSDSINLGLAGRSHTGTMYDSYIITDDLPEGEDKVVQKCLVTWLISNMNQTESDRALAYLVTYREMGEKLIDYKPALLWSRMHEYHASQSTHKQMSLQDMLDASRQGINKDLLKHIDEWHMKLKALMEAREQITEEEKCSRLARSLSPKWIDKVTD</sequence>
<feature type="non-terminal residue" evidence="2">
    <location>
        <position position="226"/>
    </location>
</feature>
<evidence type="ECO:0000313" key="3">
    <source>
        <dbReference type="Proteomes" id="UP000886653"/>
    </source>
</evidence>
<reference evidence="2" key="1">
    <citation type="submission" date="2013-11" db="EMBL/GenBank/DDBJ databases">
        <title>Genome sequence of the fusiform rust pathogen reveals effectors for host alternation and coevolution with pine.</title>
        <authorList>
            <consortium name="DOE Joint Genome Institute"/>
            <person name="Smith K."/>
            <person name="Pendleton A."/>
            <person name="Kubisiak T."/>
            <person name="Anderson C."/>
            <person name="Salamov A."/>
            <person name="Aerts A."/>
            <person name="Riley R."/>
            <person name="Clum A."/>
            <person name="Lindquist E."/>
            <person name="Ence D."/>
            <person name="Campbell M."/>
            <person name="Kronenberg Z."/>
            <person name="Feau N."/>
            <person name="Dhillon B."/>
            <person name="Hamelin R."/>
            <person name="Burleigh J."/>
            <person name="Smith J."/>
            <person name="Yandell M."/>
            <person name="Nelson C."/>
            <person name="Grigoriev I."/>
            <person name="Davis J."/>
        </authorList>
    </citation>
    <scope>NUCLEOTIDE SEQUENCE</scope>
    <source>
        <strain evidence="2">G11</strain>
    </source>
</reference>
<feature type="region of interest" description="Disordered" evidence="1">
    <location>
        <begin position="1"/>
        <end position="21"/>
    </location>
</feature>
<dbReference type="EMBL" id="MU167367">
    <property type="protein sequence ID" value="KAG0141882.1"/>
    <property type="molecule type" value="Genomic_DNA"/>
</dbReference>
<gene>
    <name evidence="2" type="ORF">CROQUDRAFT_10167</name>
</gene>
<feature type="non-terminal residue" evidence="2">
    <location>
        <position position="1"/>
    </location>
</feature>
<evidence type="ECO:0000256" key="1">
    <source>
        <dbReference type="SAM" id="MobiDB-lite"/>
    </source>
</evidence>
<evidence type="ECO:0000313" key="2">
    <source>
        <dbReference type="EMBL" id="KAG0141882.1"/>
    </source>
</evidence>
<keyword evidence="3" id="KW-1185">Reference proteome</keyword>
<comment type="caution">
    <text evidence="2">The sequence shown here is derived from an EMBL/GenBank/DDBJ whole genome shotgun (WGS) entry which is preliminary data.</text>
</comment>